<dbReference type="PANTHER" id="PTHR26453">
    <property type="entry name" value="OLFACTORY RECEPTOR"/>
    <property type="match status" value="1"/>
</dbReference>
<evidence type="ECO:0000256" key="7">
    <source>
        <dbReference type="ARBA" id="ARBA00022989"/>
    </source>
</evidence>
<feature type="transmembrane region" description="Helical" evidence="12">
    <location>
        <begin position="90"/>
        <end position="115"/>
    </location>
</feature>
<evidence type="ECO:0000256" key="3">
    <source>
        <dbReference type="ARBA" id="ARBA00022475"/>
    </source>
</evidence>
<comment type="subcellular location">
    <subcellularLocation>
        <location evidence="2 12">Cell membrane</location>
        <topology evidence="2 12">Multi-pass membrane protein</topology>
    </subcellularLocation>
</comment>
<dbReference type="Gene3D" id="1.20.1070.10">
    <property type="entry name" value="Rhodopsin 7-helix transmembrane proteins"/>
    <property type="match status" value="1"/>
</dbReference>
<dbReference type="GO" id="GO:0005886">
    <property type="term" value="C:plasma membrane"/>
    <property type="evidence" value="ECO:0007669"/>
    <property type="project" value="UniProtKB-SubCell"/>
</dbReference>
<evidence type="ECO:0000256" key="10">
    <source>
        <dbReference type="ARBA" id="ARBA00023224"/>
    </source>
</evidence>
<evidence type="ECO:0000256" key="4">
    <source>
        <dbReference type="ARBA" id="ARBA00022606"/>
    </source>
</evidence>
<feature type="transmembrane region" description="Helical" evidence="12">
    <location>
        <begin position="57"/>
        <end position="75"/>
    </location>
</feature>
<keyword evidence="10 11" id="KW-0807">Transducer</keyword>
<keyword evidence="9 12" id="KW-0472">Membrane</keyword>
<comment type="function">
    <text evidence="1">Putative odorant or sperm cell receptor.</text>
</comment>
<feature type="transmembrane region" description="Helical" evidence="12">
    <location>
        <begin position="237"/>
        <end position="260"/>
    </location>
</feature>
<dbReference type="PROSITE" id="PS50262">
    <property type="entry name" value="G_PROTEIN_RECEP_F1_2"/>
    <property type="match status" value="1"/>
</dbReference>
<evidence type="ECO:0000313" key="14">
    <source>
        <dbReference type="Ensembl" id="ENSSSCP00040028225.1"/>
    </source>
</evidence>
<proteinExistence type="inferred from homology"/>
<feature type="transmembrane region" description="Helical" evidence="12">
    <location>
        <begin position="24"/>
        <end position="50"/>
    </location>
</feature>
<evidence type="ECO:0000256" key="9">
    <source>
        <dbReference type="ARBA" id="ARBA00023136"/>
    </source>
</evidence>
<dbReference type="PROSITE" id="PS00237">
    <property type="entry name" value="G_PROTEIN_RECEP_F1_1"/>
    <property type="match status" value="1"/>
</dbReference>
<dbReference type="SUPFAM" id="SSF81321">
    <property type="entry name" value="Family A G protein-coupled receptor-like"/>
    <property type="match status" value="1"/>
</dbReference>
<evidence type="ECO:0000256" key="8">
    <source>
        <dbReference type="ARBA" id="ARBA00023040"/>
    </source>
</evidence>
<reference evidence="14" key="1">
    <citation type="submission" date="2025-08" db="UniProtKB">
        <authorList>
            <consortium name="Ensembl"/>
        </authorList>
    </citation>
    <scope>IDENTIFICATION</scope>
</reference>
<keyword evidence="4 12" id="KW-0716">Sensory transduction</keyword>
<dbReference type="AlphaFoldDB" id="A0A8D1EWV1"/>
<evidence type="ECO:0000256" key="6">
    <source>
        <dbReference type="ARBA" id="ARBA00022725"/>
    </source>
</evidence>
<evidence type="ECO:0000259" key="13">
    <source>
        <dbReference type="PROSITE" id="PS50262"/>
    </source>
</evidence>
<feature type="transmembrane region" description="Helical" evidence="12">
    <location>
        <begin position="135"/>
        <end position="161"/>
    </location>
</feature>
<evidence type="ECO:0000256" key="12">
    <source>
        <dbReference type="RuleBase" id="RU363047"/>
    </source>
</evidence>
<accession>A0A8D1EWV1</accession>
<sequence>MEGNKSWIAEFILVGFQLTEEMELLLFGIFSLLYIFNLLANGIILGLICLDPRLHSPMYYFLSHLAIIDMSYASSNLPNLLANLLNHKKTISFILCTLQMIFNLSFASIECLILVGMSYDRYVAICHPLQYTVILNWRLCTVLAIPSWACGFSLALVQVILLLRLSFCGPQQVNHFFCEIRSVLKLACGNTWINEIFLFADGVFILVGPLSLMLVSYVHILWAILKIQSKEGRKKAFSTCSSHLCVVGFYFGIAMMVYLVPDNNQREEQQKILFLFYTLFNPLLNPLVYSLRNAQVKSAFHRVLQKKRTG</sequence>
<name>A0A8D1EWV1_PIG</name>
<comment type="similarity">
    <text evidence="11">Belongs to the G-protein coupled receptor 1 family.</text>
</comment>
<evidence type="ECO:0000313" key="15">
    <source>
        <dbReference type="Proteomes" id="UP000694722"/>
    </source>
</evidence>
<feature type="transmembrane region" description="Helical" evidence="12">
    <location>
        <begin position="203"/>
        <end position="225"/>
    </location>
</feature>
<dbReference type="FunFam" id="1.20.1070.10:FF:000008">
    <property type="entry name" value="Olfactory receptor"/>
    <property type="match status" value="1"/>
</dbReference>
<evidence type="ECO:0000256" key="11">
    <source>
        <dbReference type="RuleBase" id="RU000688"/>
    </source>
</evidence>
<keyword evidence="11" id="KW-0675">Receptor</keyword>
<dbReference type="InterPro" id="IPR000276">
    <property type="entry name" value="GPCR_Rhodpsn"/>
</dbReference>
<dbReference type="PRINTS" id="PR00237">
    <property type="entry name" value="GPCRRHODOPSN"/>
</dbReference>
<dbReference type="GO" id="GO:0004930">
    <property type="term" value="F:G protein-coupled receptor activity"/>
    <property type="evidence" value="ECO:0007669"/>
    <property type="project" value="UniProtKB-KW"/>
</dbReference>
<evidence type="ECO:0000256" key="1">
    <source>
        <dbReference type="ARBA" id="ARBA00003929"/>
    </source>
</evidence>
<dbReference type="Ensembl" id="ENSSSCT00040066574.1">
    <property type="protein sequence ID" value="ENSSSCP00040028225.1"/>
    <property type="gene ID" value="ENSSSCG00040049419.1"/>
</dbReference>
<keyword evidence="8 11" id="KW-0297">G-protein coupled receptor</keyword>
<keyword evidence="3 12" id="KW-1003">Cell membrane</keyword>
<dbReference type="InterPro" id="IPR000725">
    <property type="entry name" value="Olfact_rcpt"/>
</dbReference>
<dbReference type="InterPro" id="IPR017452">
    <property type="entry name" value="GPCR_Rhodpsn_7TM"/>
</dbReference>
<feature type="domain" description="G-protein coupled receptors family 1 profile" evidence="13">
    <location>
        <begin position="40"/>
        <end position="289"/>
    </location>
</feature>
<feature type="transmembrane region" description="Helical" evidence="12">
    <location>
        <begin position="272"/>
        <end position="291"/>
    </location>
</feature>
<dbReference type="GO" id="GO:0004984">
    <property type="term" value="F:olfactory receptor activity"/>
    <property type="evidence" value="ECO:0007669"/>
    <property type="project" value="InterPro"/>
</dbReference>
<dbReference type="PRINTS" id="PR00245">
    <property type="entry name" value="OLFACTORYR"/>
</dbReference>
<dbReference type="CDD" id="cd15420">
    <property type="entry name" value="7tmA_OR2A-like"/>
    <property type="match status" value="1"/>
</dbReference>
<dbReference type="Pfam" id="PF13853">
    <property type="entry name" value="7tm_4"/>
    <property type="match status" value="1"/>
</dbReference>
<dbReference type="Proteomes" id="UP000694722">
    <property type="component" value="Unplaced"/>
</dbReference>
<evidence type="ECO:0000256" key="5">
    <source>
        <dbReference type="ARBA" id="ARBA00022692"/>
    </source>
</evidence>
<evidence type="ECO:0000256" key="2">
    <source>
        <dbReference type="ARBA" id="ARBA00004651"/>
    </source>
</evidence>
<keyword evidence="5 11" id="KW-0812">Transmembrane</keyword>
<protein>
    <recommendedName>
        <fullName evidence="12">Olfactory receptor</fullName>
    </recommendedName>
</protein>
<keyword evidence="6 12" id="KW-0552">Olfaction</keyword>
<keyword evidence="7 12" id="KW-1133">Transmembrane helix</keyword>
<organism evidence="14 15">
    <name type="scientific">Sus scrofa</name>
    <name type="common">Pig</name>
    <dbReference type="NCBI Taxonomy" id="9823"/>
    <lineage>
        <taxon>Eukaryota</taxon>
        <taxon>Metazoa</taxon>
        <taxon>Chordata</taxon>
        <taxon>Craniata</taxon>
        <taxon>Vertebrata</taxon>
        <taxon>Euteleostomi</taxon>
        <taxon>Mammalia</taxon>
        <taxon>Eutheria</taxon>
        <taxon>Laurasiatheria</taxon>
        <taxon>Artiodactyla</taxon>
        <taxon>Suina</taxon>
        <taxon>Suidae</taxon>
        <taxon>Sus</taxon>
    </lineage>
</organism>